<dbReference type="OrthoDB" id="9815382at2"/>
<dbReference type="EMBL" id="CP046457">
    <property type="protein sequence ID" value="QGU00522.1"/>
    <property type="molecule type" value="Genomic_DNA"/>
</dbReference>
<gene>
    <name evidence="2" type="ORF">SYNTR_1928</name>
</gene>
<dbReference type="AlphaFoldDB" id="A0A6I6DDB8"/>
<dbReference type="InterPro" id="IPR007060">
    <property type="entry name" value="FtsL/DivIC"/>
</dbReference>
<dbReference type="RefSeq" id="WP_156204297.1">
    <property type="nucleotide sequence ID" value="NZ_CP046457.1"/>
</dbReference>
<evidence type="ECO:0000313" key="3">
    <source>
        <dbReference type="Proteomes" id="UP000426444"/>
    </source>
</evidence>
<sequence>MKSNFVKKIIIGVICVVLLVTIVPRAKNIWELSLRKAELEKEKAQLLERQEYLDEKLCQLDSPEVIEKIAREQLGLVRQGESFLMTTKTGNKITD</sequence>
<proteinExistence type="predicted"/>
<dbReference type="Proteomes" id="UP000426444">
    <property type="component" value="Chromosome"/>
</dbReference>
<evidence type="ECO:0000256" key="1">
    <source>
        <dbReference type="SAM" id="Coils"/>
    </source>
</evidence>
<evidence type="ECO:0000313" key="2">
    <source>
        <dbReference type="EMBL" id="QGU00522.1"/>
    </source>
</evidence>
<reference evidence="3" key="1">
    <citation type="journal article" date="2019" name="Microbiology">
        <title>Complete Genome Sequence of an Uncultured Bacterium of the Candidate Phylum Bipolaricaulota.</title>
        <authorList>
            <person name="Kadnikov V.V."/>
            <person name="Mardanov A.V."/>
            <person name="Beletsky A.V."/>
            <person name="Frank Y.A."/>
            <person name="Karnachuk O.V."/>
            <person name="Ravin N.V."/>
        </authorList>
    </citation>
    <scope>NUCLEOTIDE SEQUENCE [LARGE SCALE GENOMIC DNA]</scope>
</reference>
<feature type="coiled-coil region" evidence="1">
    <location>
        <begin position="29"/>
        <end position="56"/>
    </location>
</feature>
<keyword evidence="3" id="KW-1185">Reference proteome</keyword>
<protein>
    <recommendedName>
        <fullName evidence="4">Cell division protein DivIC (FtsB), stabilizes FtsL against RasP cleavage</fullName>
    </recommendedName>
</protein>
<name>A0A6I6DDB8_9FIRM</name>
<evidence type="ECO:0008006" key="4">
    <source>
        <dbReference type="Google" id="ProtNLM"/>
    </source>
</evidence>
<dbReference type="KEGG" id="salq:SYNTR_1928"/>
<accession>A0A6I6DDB8</accession>
<keyword evidence="1" id="KW-0175">Coiled coil</keyword>
<dbReference type="Pfam" id="PF04977">
    <property type="entry name" value="DivIC"/>
    <property type="match status" value="1"/>
</dbReference>
<organism evidence="2 3">
    <name type="scientific">Candidatus Syntrophocurvum alkaliphilum</name>
    <dbReference type="NCBI Taxonomy" id="2293317"/>
    <lineage>
        <taxon>Bacteria</taxon>
        <taxon>Bacillati</taxon>
        <taxon>Bacillota</taxon>
        <taxon>Clostridia</taxon>
        <taxon>Eubacteriales</taxon>
        <taxon>Syntrophomonadaceae</taxon>
        <taxon>Candidatus Syntrophocurvum</taxon>
    </lineage>
</organism>